<evidence type="ECO:0000313" key="2">
    <source>
        <dbReference type="EMBL" id="MFD0689356.1"/>
    </source>
</evidence>
<keyword evidence="3" id="KW-1185">Reference proteome</keyword>
<sequence length="57" mass="6551">MRWQKSTRCDAKESCVEVAVSEASVLLRDSTRPDTVLRLSRGGWSRFLRSHRAERSS</sequence>
<dbReference type="Pfam" id="PF04149">
    <property type="entry name" value="DUF397"/>
    <property type="match status" value="1"/>
</dbReference>
<dbReference type="EMBL" id="JBHTGP010000017">
    <property type="protein sequence ID" value="MFD0689356.1"/>
    <property type="molecule type" value="Genomic_DNA"/>
</dbReference>
<accession>A0ABW2XSK3</accession>
<gene>
    <name evidence="2" type="ORF">ACFQZM_33060</name>
</gene>
<evidence type="ECO:0000259" key="1">
    <source>
        <dbReference type="Pfam" id="PF04149"/>
    </source>
</evidence>
<name>A0ABW2XSK3_9ACTN</name>
<dbReference type="Proteomes" id="UP001597063">
    <property type="component" value="Unassembled WGS sequence"/>
</dbReference>
<organism evidence="2 3">
    <name type="scientific">Actinomadura fibrosa</name>
    <dbReference type="NCBI Taxonomy" id="111802"/>
    <lineage>
        <taxon>Bacteria</taxon>
        <taxon>Bacillati</taxon>
        <taxon>Actinomycetota</taxon>
        <taxon>Actinomycetes</taxon>
        <taxon>Streptosporangiales</taxon>
        <taxon>Thermomonosporaceae</taxon>
        <taxon>Actinomadura</taxon>
    </lineage>
</organism>
<dbReference type="RefSeq" id="WP_131759784.1">
    <property type="nucleotide sequence ID" value="NZ_CAACUY010000090.1"/>
</dbReference>
<dbReference type="InterPro" id="IPR007278">
    <property type="entry name" value="DUF397"/>
</dbReference>
<evidence type="ECO:0000313" key="3">
    <source>
        <dbReference type="Proteomes" id="UP001597063"/>
    </source>
</evidence>
<feature type="domain" description="DUF397" evidence="1">
    <location>
        <begin position="2"/>
        <end position="50"/>
    </location>
</feature>
<proteinExistence type="predicted"/>
<protein>
    <submittedName>
        <fullName evidence="2">DUF397 domain-containing protein</fullName>
    </submittedName>
</protein>
<comment type="caution">
    <text evidence="2">The sequence shown here is derived from an EMBL/GenBank/DDBJ whole genome shotgun (WGS) entry which is preliminary data.</text>
</comment>
<reference evidence="3" key="1">
    <citation type="journal article" date="2019" name="Int. J. Syst. Evol. Microbiol.">
        <title>The Global Catalogue of Microorganisms (GCM) 10K type strain sequencing project: providing services to taxonomists for standard genome sequencing and annotation.</title>
        <authorList>
            <consortium name="The Broad Institute Genomics Platform"/>
            <consortium name="The Broad Institute Genome Sequencing Center for Infectious Disease"/>
            <person name="Wu L."/>
            <person name="Ma J."/>
        </authorList>
    </citation>
    <scope>NUCLEOTIDE SEQUENCE [LARGE SCALE GENOMIC DNA]</scope>
    <source>
        <strain evidence="3">JCM 9371</strain>
    </source>
</reference>